<accession>A0A1U9MJU7</accession>
<keyword evidence="2" id="KW-1185">Reference proteome</keyword>
<organism evidence="1 2">
    <name type="scientific">Bartonella choladocola</name>
    <dbReference type="NCBI Taxonomy" id="2750995"/>
    <lineage>
        <taxon>Bacteria</taxon>
        <taxon>Pseudomonadati</taxon>
        <taxon>Pseudomonadota</taxon>
        <taxon>Alphaproteobacteria</taxon>
        <taxon>Hyphomicrobiales</taxon>
        <taxon>Bartonellaceae</taxon>
        <taxon>Bartonella</taxon>
    </lineage>
</organism>
<dbReference type="EMBL" id="CP015625">
    <property type="protein sequence ID" value="AQT47989.1"/>
    <property type="molecule type" value="Genomic_DNA"/>
</dbReference>
<protein>
    <submittedName>
        <fullName evidence="1">Uncharacterized protein</fullName>
    </submittedName>
</protein>
<evidence type="ECO:0000313" key="1">
    <source>
        <dbReference type="EMBL" id="AQT47989.1"/>
    </source>
</evidence>
<dbReference type="AlphaFoldDB" id="A0A1U9MJU7"/>
<name>A0A1U9MJU7_9HYPH</name>
<reference evidence="1 2" key="1">
    <citation type="submission" date="2016-11" db="EMBL/GenBank/DDBJ databases">
        <title>Comparative genomics of Bartonella apis.</title>
        <authorList>
            <person name="Engel P."/>
        </authorList>
    </citation>
    <scope>NUCLEOTIDE SEQUENCE [LARGE SCALE GENOMIC DNA]</scope>
    <source>
        <strain evidence="1 2">BBC0122</strain>
    </source>
</reference>
<sequence>MAYPLIYALPLDGYLKAFCDKPHEGNQLLTKQLVLDLNDKIFIGGKAILLAVELVKDMEWTILFCDCIIVISTD</sequence>
<dbReference type="KEGG" id="bapi:BBC0122_018940"/>
<gene>
    <name evidence="1" type="ORF">BBC0122_018940</name>
</gene>
<dbReference type="Proteomes" id="UP000189632">
    <property type="component" value="Chromosome"/>
</dbReference>
<evidence type="ECO:0000313" key="2">
    <source>
        <dbReference type="Proteomes" id="UP000189632"/>
    </source>
</evidence>
<dbReference type="RefSeq" id="WP_077993440.1">
    <property type="nucleotide sequence ID" value="NZ_CAXUOT020000003.1"/>
</dbReference>
<proteinExistence type="predicted"/>